<feature type="transmembrane region" description="Helical" evidence="5">
    <location>
        <begin position="101"/>
        <end position="120"/>
    </location>
</feature>
<feature type="transmembrane region" description="Helical" evidence="5">
    <location>
        <begin position="236"/>
        <end position="260"/>
    </location>
</feature>
<feature type="transmembrane region" description="Helical" evidence="5">
    <location>
        <begin position="394"/>
        <end position="419"/>
    </location>
</feature>
<reference evidence="7 8" key="1">
    <citation type="submission" date="2024-03" db="EMBL/GenBank/DDBJ databases">
        <title>Adaptation during the transition from Ophiocordyceps entomopathogen to insect associate is accompanied by gene loss and intensified selection.</title>
        <authorList>
            <person name="Ward C.M."/>
            <person name="Onetto C.A."/>
            <person name="Borneman A.R."/>
        </authorList>
    </citation>
    <scope>NUCLEOTIDE SEQUENCE [LARGE SCALE GENOMIC DNA]</scope>
    <source>
        <strain evidence="7">AWRI1</strain>
        <tissue evidence="7">Single Adult Female</tissue>
    </source>
</reference>
<keyword evidence="4 5" id="KW-0472">Membrane</keyword>
<evidence type="ECO:0000313" key="8">
    <source>
        <dbReference type="Proteomes" id="UP001367676"/>
    </source>
</evidence>
<dbReference type="AlphaFoldDB" id="A0AAN9Y5H9"/>
<comment type="subcellular location">
    <subcellularLocation>
        <location evidence="1">Membrane</location>
        <topology evidence="1">Multi-pass membrane protein</topology>
    </subcellularLocation>
</comment>
<feature type="transmembrane region" description="Helical" evidence="5">
    <location>
        <begin position="471"/>
        <end position="491"/>
    </location>
</feature>
<feature type="transmembrane region" description="Helical" evidence="5">
    <location>
        <begin position="76"/>
        <end position="95"/>
    </location>
</feature>
<dbReference type="PANTHER" id="PTHR22950">
    <property type="entry name" value="AMINO ACID TRANSPORTER"/>
    <property type="match status" value="1"/>
</dbReference>
<sequence>MEKYVSDEEENLKSSQYEQHNYHSTIAAAFLVSSNVDDYKKMASKEDFEAAIATSALLQKEYDPHDFGNTDHPTSFWGTVFHLVIISFGPATLTLPKSFQAAGYIVGFAITLIIVYLYAYNMHMLVCSEYKLCKLKRVPHMTYSETLHVAISEGPEGIRWLASYCRFFIYVIFIVEWLGCCSLTVVLLSENLQTIYRFVYEHPVTSSSATEAELRTIMLCLMVPMMLLASIRKLNYLVPFSVAATTINAFCMLVIVYYIIVEPWPKELSRGFQSVTNVPHIAGAVLFNLSAAGIIMPLKNEMKNPRKFGNGFSVLVVSYIPVSISYAIFGLICSLKYGDTLKASVIQNLPGDQLLGQVAIALSTVTMAFIFPLPVYIVVDVLWNDILRDKHEKLNCLVLWEFALRGVIVVISFLAAYLVPNIPLFLSFSGTVCTSIDGIIVPAVIEMLVVWRLSPSKSKFFVPTVFKNISIIVLGFVLIVTGSMTCVKDIIDFYAKK</sequence>
<feature type="transmembrane region" description="Helical" evidence="5">
    <location>
        <begin position="358"/>
        <end position="382"/>
    </location>
</feature>
<feature type="transmembrane region" description="Helical" evidence="5">
    <location>
        <begin position="280"/>
        <end position="298"/>
    </location>
</feature>
<comment type="caution">
    <text evidence="7">The sequence shown here is derived from an EMBL/GenBank/DDBJ whole genome shotgun (WGS) entry which is preliminary data.</text>
</comment>
<protein>
    <recommendedName>
        <fullName evidence="6">Amino acid transporter transmembrane domain-containing protein</fullName>
    </recommendedName>
</protein>
<dbReference type="PANTHER" id="PTHR22950:SF680">
    <property type="entry name" value="PROTON-COUPLED AMINO ACID TRANSPORTER 4-LIKE PROTEIN"/>
    <property type="match status" value="1"/>
</dbReference>
<feature type="domain" description="Amino acid transporter transmembrane" evidence="6">
    <location>
        <begin position="72"/>
        <end position="483"/>
    </location>
</feature>
<proteinExistence type="predicted"/>
<evidence type="ECO:0000256" key="5">
    <source>
        <dbReference type="SAM" id="Phobius"/>
    </source>
</evidence>
<dbReference type="Pfam" id="PF01490">
    <property type="entry name" value="Aa_trans"/>
    <property type="match status" value="1"/>
</dbReference>
<feature type="transmembrane region" description="Helical" evidence="5">
    <location>
        <begin position="167"/>
        <end position="188"/>
    </location>
</feature>
<evidence type="ECO:0000256" key="2">
    <source>
        <dbReference type="ARBA" id="ARBA00022692"/>
    </source>
</evidence>
<keyword evidence="8" id="KW-1185">Reference proteome</keyword>
<evidence type="ECO:0000313" key="7">
    <source>
        <dbReference type="EMBL" id="KAK7598174.1"/>
    </source>
</evidence>
<accession>A0AAN9Y5H9</accession>
<dbReference type="InterPro" id="IPR013057">
    <property type="entry name" value="AA_transpt_TM"/>
</dbReference>
<evidence type="ECO:0000256" key="1">
    <source>
        <dbReference type="ARBA" id="ARBA00004141"/>
    </source>
</evidence>
<evidence type="ECO:0000259" key="6">
    <source>
        <dbReference type="Pfam" id="PF01490"/>
    </source>
</evidence>
<keyword evidence="3 5" id="KW-1133">Transmembrane helix</keyword>
<evidence type="ECO:0000256" key="3">
    <source>
        <dbReference type="ARBA" id="ARBA00022989"/>
    </source>
</evidence>
<feature type="transmembrane region" description="Helical" evidence="5">
    <location>
        <begin position="310"/>
        <end position="338"/>
    </location>
</feature>
<dbReference type="GO" id="GO:0005774">
    <property type="term" value="C:vacuolar membrane"/>
    <property type="evidence" value="ECO:0007669"/>
    <property type="project" value="TreeGrafter"/>
</dbReference>
<feature type="transmembrane region" description="Helical" evidence="5">
    <location>
        <begin position="212"/>
        <end position="229"/>
    </location>
</feature>
<dbReference type="EMBL" id="JBBCAQ010000014">
    <property type="protein sequence ID" value="KAK7598174.1"/>
    <property type="molecule type" value="Genomic_DNA"/>
</dbReference>
<evidence type="ECO:0000256" key="4">
    <source>
        <dbReference type="ARBA" id="ARBA00023136"/>
    </source>
</evidence>
<name>A0AAN9Y5H9_9HEMI</name>
<dbReference type="GO" id="GO:0015179">
    <property type="term" value="F:L-amino acid transmembrane transporter activity"/>
    <property type="evidence" value="ECO:0007669"/>
    <property type="project" value="TreeGrafter"/>
</dbReference>
<dbReference type="Proteomes" id="UP001367676">
    <property type="component" value="Unassembled WGS sequence"/>
</dbReference>
<organism evidence="7 8">
    <name type="scientific">Parthenolecanium corni</name>
    <dbReference type="NCBI Taxonomy" id="536013"/>
    <lineage>
        <taxon>Eukaryota</taxon>
        <taxon>Metazoa</taxon>
        <taxon>Ecdysozoa</taxon>
        <taxon>Arthropoda</taxon>
        <taxon>Hexapoda</taxon>
        <taxon>Insecta</taxon>
        <taxon>Pterygota</taxon>
        <taxon>Neoptera</taxon>
        <taxon>Paraneoptera</taxon>
        <taxon>Hemiptera</taxon>
        <taxon>Sternorrhyncha</taxon>
        <taxon>Coccoidea</taxon>
        <taxon>Coccidae</taxon>
        <taxon>Parthenolecanium</taxon>
    </lineage>
</organism>
<keyword evidence="2 5" id="KW-0812">Transmembrane</keyword>
<gene>
    <name evidence="7" type="ORF">V9T40_006409</name>
</gene>